<dbReference type="InParanoid" id="A0A1Z5JRT7"/>
<evidence type="ECO:0000313" key="2">
    <source>
        <dbReference type="EMBL" id="GAX16724.1"/>
    </source>
</evidence>
<accession>A0A1Z5JRT7</accession>
<reference evidence="2 3" key="1">
    <citation type="journal article" date="2015" name="Plant Cell">
        <title>Oil accumulation by the oleaginous diatom Fistulifera solaris as revealed by the genome and transcriptome.</title>
        <authorList>
            <person name="Tanaka T."/>
            <person name="Maeda Y."/>
            <person name="Veluchamy A."/>
            <person name="Tanaka M."/>
            <person name="Abida H."/>
            <person name="Marechal E."/>
            <person name="Bowler C."/>
            <person name="Muto M."/>
            <person name="Sunaga Y."/>
            <person name="Tanaka M."/>
            <person name="Yoshino T."/>
            <person name="Taniguchi T."/>
            <person name="Fukuda Y."/>
            <person name="Nemoto M."/>
            <person name="Matsumoto M."/>
            <person name="Wong P.S."/>
            <person name="Aburatani S."/>
            <person name="Fujibuchi W."/>
        </authorList>
    </citation>
    <scope>NUCLEOTIDE SEQUENCE [LARGE SCALE GENOMIC DNA]</scope>
    <source>
        <strain evidence="2 3">JPCC DA0580</strain>
    </source>
</reference>
<keyword evidence="1" id="KW-0732">Signal</keyword>
<comment type="caution">
    <text evidence="2">The sequence shown here is derived from an EMBL/GenBank/DDBJ whole genome shotgun (WGS) entry which is preliminary data.</text>
</comment>
<protein>
    <submittedName>
        <fullName evidence="2">Uncharacterized protein</fullName>
    </submittedName>
</protein>
<evidence type="ECO:0000256" key="1">
    <source>
        <dbReference type="SAM" id="SignalP"/>
    </source>
</evidence>
<dbReference type="Proteomes" id="UP000198406">
    <property type="component" value="Unassembled WGS sequence"/>
</dbReference>
<keyword evidence="3" id="KW-1185">Reference proteome</keyword>
<gene>
    <name evidence="2" type="ORF">FisN_21Hh166</name>
</gene>
<dbReference type="OrthoDB" id="38514at2759"/>
<dbReference type="AlphaFoldDB" id="A0A1Z5JRT7"/>
<feature type="signal peptide" evidence="1">
    <location>
        <begin position="1"/>
        <end position="20"/>
    </location>
</feature>
<feature type="chain" id="PRO_5012261260" evidence="1">
    <location>
        <begin position="21"/>
        <end position="273"/>
    </location>
</feature>
<organism evidence="2 3">
    <name type="scientific">Fistulifera solaris</name>
    <name type="common">Oleaginous diatom</name>
    <dbReference type="NCBI Taxonomy" id="1519565"/>
    <lineage>
        <taxon>Eukaryota</taxon>
        <taxon>Sar</taxon>
        <taxon>Stramenopiles</taxon>
        <taxon>Ochrophyta</taxon>
        <taxon>Bacillariophyta</taxon>
        <taxon>Bacillariophyceae</taxon>
        <taxon>Bacillariophycidae</taxon>
        <taxon>Naviculales</taxon>
        <taxon>Naviculaceae</taxon>
        <taxon>Fistulifera</taxon>
    </lineage>
</organism>
<sequence length="273" mass="30817">MARISVWTLLLVIGRQTVHSYNTQLHSSRRDWIKGVALTPFIATTSIASAATGPTDGNLPELPPEAVRSYLQYRIPLQTSSDFYIFELRELLEDINSWGEVGELFQANNNRGQGNPSRIEREFTNVFRILGLSMPPEYAEEMRDAQFAFERAMGKISKATAGVRRDLPVELDKSLVPTALEGWEEGRVALNSFFVILNNSTGLKEMRGIPPYGPNQKKEYGRSERRYLDLKKKVKLCQNRGGPTLSQAWGQLMVSGYLQDSCGIPDLDAYFYQ</sequence>
<name>A0A1Z5JRT7_FISSO</name>
<proteinExistence type="predicted"/>
<evidence type="ECO:0000313" key="3">
    <source>
        <dbReference type="Proteomes" id="UP000198406"/>
    </source>
</evidence>
<dbReference type="EMBL" id="BDSP01000109">
    <property type="protein sequence ID" value="GAX16724.1"/>
    <property type="molecule type" value="Genomic_DNA"/>
</dbReference>